<comment type="caution">
    <text evidence="4">The sequence shown here is derived from an EMBL/GenBank/DDBJ whole genome shotgun (WGS) entry which is preliminary data.</text>
</comment>
<dbReference type="SUPFAM" id="SSF51101">
    <property type="entry name" value="Mannose-binding lectins"/>
    <property type="match status" value="1"/>
</dbReference>
<name>A0AAV0EDF6_9ASTE</name>
<dbReference type="Proteomes" id="UP001152523">
    <property type="component" value="Unassembled WGS sequence"/>
</dbReference>
<evidence type="ECO:0000313" key="5">
    <source>
        <dbReference type="Proteomes" id="UP001152523"/>
    </source>
</evidence>
<organism evidence="4 5">
    <name type="scientific">Cuscuta epithymum</name>
    <dbReference type="NCBI Taxonomy" id="186058"/>
    <lineage>
        <taxon>Eukaryota</taxon>
        <taxon>Viridiplantae</taxon>
        <taxon>Streptophyta</taxon>
        <taxon>Embryophyta</taxon>
        <taxon>Tracheophyta</taxon>
        <taxon>Spermatophyta</taxon>
        <taxon>Magnoliopsida</taxon>
        <taxon>eudicotyledons</taxon>
        <taxon>Gunneridae</taxon>
        <taxon>Pentapetalae</taxon>
        <taxon>asterids</taxon>
        <taxon>lamiids</taxon>
        <taxon>Solanales</taxon>
        <taxon>Convolvulaceae</taxon>
        <taxon>Cuscuteae</taxon>
        <taxon>Cuscuta</taxon>
        <taxon>Cuscuta subgen. Cuscuta</taxon>
    </lineage>
</organism>
<evidence type="ECO:0000313" key="4">
    <source>
        <dbReference type="EMBL" id="CAH9122238.1"/>
    </source>
</evidence>
<dbReference type="PANTHER" id="PTHR47293">
    <property type="entry name" value="JACALIN-RELATED LECTIN 3"/>
    <property type="match status" value="1"/>
</dbReference>
<evidence type="ECO:0000256" key="2">
    <source>
        <dbReference type="ARBA" id="ARBA00022734"/>
    </source>
</evidence>
<dbReference type="GO" id="GO:0030246">
    <property type="term" value="F:carbohydrate binding"/>
    <property type="evidence" value="ECO:0007669"/>
    <property type="project" value="UniProtKB-KW"/>
</dbReference>
<evidence type="ECO:0000259" key="3">
    <source>
        <dbReference type="PROSITE" id="PS51752"/>
    </source>
</evidence>
<dbReference type="SMART" id="SM00915">
    <property type="entry name" value="Jacalin"/>
    <property type="match status" value="1"/>
</dbReference>
<dbReference type="InterPro" id="IPR001229">
    <property type="entry name" value="Jacalin-like_lectin_dom"/>
</dbReference>
<gene>
    <name evidence="4" type="ORF">CEPIT_LOCUS24322</name>
</gene>
<proteinExistence type="inferred from homology"/>
<protein>
    <recommendedName>
        <fullName evidence="3">Jacalin-type lectin domain-containing protein</fullName>
    </recommendedName>
</protein>
<reference evidence="4" key="1">
    <citation type="submission" date="2022-07" db="EMBL/GenBank/DDBJ databases">
        <authorList>
            <person name="Macas J."/>
            <person name="Novak P."/>
            <person name="Neumann P."/>
        </authorList>
    </citation>
    <scope>NUCLEOTIDE SEQUENCE</scope>
</reference>
<evidence type="ECO:0000256" key="1">
    <source>
        <dbReference type="ARBA" id="ARBA00006568"/>
    </source>
</evidence>
<accession>A0AAV0EDF6</accession>
<feature type="domain" description="Jacalin-type lectin" evidence="3">
    <location>
        <begin position="1"/>
        <end position="149"/>
    </location>
</feature>
<dbReference type="EMBL" id="CAMAPF010000924">
    <property type="protein sequence ID" value="CAH9122238.1"/>
    <property type="molecule type" value="Genomic_DNA"/>
</dbReference>
<keyword evidence="2" id="KW-0430">Lectin</keyword>
<sequence length="165" mass="17778">MFKIDLMPAGGGESWDDGGRGQVAAILISYSQDSINSLRFLYFKDGELQFSEDHGKLSGSSQMIRLGYPTEFLTAVHGYRTNNNGVSSITFVTNKAKYGPFGDTEATPDNDYDIAFKFRRSSAGDSINGFHGTVNSHGHIGSIGIYLHTATSAARPDSKPLSLGS</sequence>
<dbReference type="InterPro" id="IPR036404">
    <property type="entry name" value="Jacalin-like_lectin_dom_sf"/>
</dbReference>
<dbReference type="InterPro" id="IPR033734">
    <property type="entry name" value="Jacalin-like_lectin_dom_plant"/>
</dbReference>
<dbReference type="PROSITE" id="PS51752">
    <property type="entry name" value="JACALIN_LECTIN"/>
    <property type="match status" value="1"/>
</dbReference>
<dbReference type="PANTHER" id="PTHR47293:SF70">
    <property type="entry name" value="JACALIN-RELATED LECTIN 24-RELATED"/>
    <property type="match status" value="1"/>
</dbReference>
<dbReference type="AlphaFoldDB" id="A0AAV0EDF6"/>
<dbReference type="CDD" id="cd09612">
    <property type="entry name" value="Jacalin"/>
    <property type="match status" value="1"/>
</dbReference>
<dbReference type="Gene3D" id="2.100.10.30">
    <property type="entry name" value="Jacalin-like lectin domain"/>
    <property type="match status" value="1"/>
</dbReference>
<comment type="similarity">
    <text evidence="1">Belongs to the jacalin lectin family.</text>
</comment>
<keyword evidence="5" id="KW-1185">Reference proteome</keyword>
<dbReference type="Pfam" id="PF01419">
    <property type="entry name" value="Jacalin"/>
    <property type="match status" value="1"/>
</dbReference>